<evidence type="ECO:0000313" key="4">
    <source>
        <dbReference type="Proteomes" id="UP000178432"/>
    </source>
</evidence>
<evidence type="ECO:0000313" key="3">
    <source>
        <dbReference type="EMBL" id="OGY45719.1"/>
    </source>
</evidence>
<dbReference type="PROSITE" id="PS50943">
    <property type="entry name" value="HTH_CROC1"/>
    <property type="match status" value="2"/>
</dbReference>
<protein>
    <recommendedName>
        <fullName evidence="2">HTH cro/C1-type domain-containing protein</fullName>
    </recommendedName>
</protein>
<comment type="caution">
    <text evidence="3">The sequence shown here is derived from an EMBL/GenBank/DDBJ whole genome shotgun (WGS) entry which is preliminary data.</text>
</comment>
<dbReference type="Gene3D" id="1.10.260.40">
    <property type="entry name" value="lambda repressor-like DNA-binding domains"/>
    <property type="match status" value="2"/>
</dbReference>
<dbReference type="AlphaFoldDB" id="A0A1G1Y058"/>
<feature type="domain" description="HTH cro/C1-type" evidence="2">
    <location>
        <begin position="162"/>
        <end position="215"/>
    </location>
</feature>
<dbReference type="InterPro" id="IPR001387">
    <property type="entry name" value="Cro/C1-type_HTH"/>
</dbReference>
<dbReference type="GO" id="GO:0003700">
    <property type="term" value="F:DNA-binding transcription factor activity"/>
    <property type="evidence" value="ECO:0007669"/>
    <property type="project" value="TreeGrafter"/>
</dbReference>
<dbReference type="PANTHER" id="PTHR46797:SF1">
    <property type="entry name" value="METHYLPHOSPHONATE SYNTHASE"/>
    <property type="match status" value="1"/>
</dbReference>
<dbReference type="InterPro" id="IPR010982">
    <property type="entry name" value="Lambda_DNA-bd_dom_sf"/>
</dbReference>
<dbReference type="SUPFAM" id="SSF47413">
    <property type="entry name" value="lambda repressor-like DNA-binding domains"/>
    <property type="match status" value="3"/>
</dbReference>
<proteinExistence type="predicted"/>
<dbReference type="PANTHER" id="PTHR46797">
    <property type="entry name" value="HTH-TYPE TRANSCRIPTIONAL REGULATOR"/>
    <property type="match status" value="1"/>
</dbReference>
<feature type="domain" description="HTH cro/C1-type" evidence="2">
    <location>
        <begin position="12"/>
        <end position="68"/>
    </location>
</feature>
<name>A0A1G1Y058_9BACT</name>
<evidence type="ECO:0000256" key="1">
    <source>
        <dbReference type="ARBA" id="ARBA00023125"/>
    </source>
</evidence>
<evidence type="ECO:0000259" key="2">
    <source>
        <dbReference type="PROSITE" id="PS50943"/>
    </source>
</evidence>
<dbReference type="EMBL" id="MHIF01000073">
    <property type="protein sequence ID" value="OGY45719.1"/>
    <property type="molecule type" value="Genomic_DNA"/>
</dbReference>
<accession>A0A1G1Y058</accession>
<gene>
    <name evidence="3" type="ORF">A2663_02740</name>
</gene>
<dbReference type="Proteomes" id="UP000178432">
    <property type="component" value="Unassembled WGS sequence"/>
</dbReference>
<dbReference type="InterPro" id="IPR050807">
    <property type="entry name" value="TransReg_Diox_bact_type"/>
</dbReference>
<dbReference type="Pfam" id="PF01381">
    <property type="entry name" value="HTH_3"/>
    <property type="match status" value="2"/>
</dbReference>
<reference evidence="3 4" key="1">
    <citation type="journal article" date="2016" name="Nat. Commun.">
        <title>Thousands of microbial genomes shed light on interconnected biogeochemical processes in an aquifer system.</title>
        <authorList>
            <person name="Anantharaman K."/>
            <person name="Brown C.T."/>
            <person name="Hug L.A."/>
            <person name="Sharon I."/>
            <person name="Castelle C.J."/>
            <person name="Probst A.J."/>
            <person name="Thomas B.C."/>
            <person name="Singh A."/>
            <person name="Wilkins M.J."/>
            <person name="Karaoz U."/>
            <person name="Brodie E.L."/>
            <person name="Williams K.H."/>
            <person name="Hubbard S.S."/>
            <person name="Banfield J.F."/>
        </authorList>
    </citation>
    <scope>NUCLEOTIDE SEQUENCE [LARGE SCALE GENOMIC DNA]</scope>
</reference>
<dbReference type="SMART" id="SM00530">
    <property type="entry name" value="HTH_XRE"/>
    <property type="match status" value="3"/>
</dbReference>
<dbReference type="GO" id="GO:0003677">
    <property type="term" value="F:DNA binding"/>
    <property type="evidence" value="ECO:0007669"/>
    <property type="project" value="UniProtKB-KW"/>
</dbReference>
<keyword evidence="1" id="KW-0238">DNA-binding</keyword>
<dbReference type="CDD" id="cd00093">
    <property type="entry name" value="HTH_XRE"/>
    <property type="match status" value="1"/>
</dbReference>
<dbReference type="GO" id="GO:0005829">
    <property type="term" value="C:cytosol"/>
    <property type="evidence" value="ECO:0007669"/>
    <property type="project" value="TreeGrafter"/>
</dbReference>
<sequence length="233" mass="25557">MPSKTRLGQFTRNRRLELGLSQNRLAELAGISQAEISRAERGNKKNSKPRKSTLKNLAKALGCELARLENLAPKKPAGRPKTELGRLIQSRLQTLGLTPGDLQKKLGVADNCIPNWIAGRSLSISYKLLRPLAGALKLELADLSEFALKRNKPAETAFGRMVRRRRQERGWSASVLAGKVGITRAGVSCIERKGICSKKLAKKLAEKLGLDPAALLALKPARKKRVRRVKSSA</sequence>
<organism evidence="3 4">
    <name type="scientific">Candidatus Buchananbacteria bacterium RIFCSPHIGHO2_01_FULL_46_12</name>
    <dbReference type="NCBI Taxonomy" id="1797536"/>
    <lineage>
        <taxon>Bacteria</taxon>
        <taxon>Candidatus Buchananiibacteriota</taxon>
    </lineage>
</organism>